<protein>
    <submittedName>
        <fullName evidence="1">Uncharacterized protein</fullName>
    </submittedName>
</protein>
<proteinExistence type="predicted"/>
<gene>
    <name evidence="1" type="ORF">NQF86_06140</name>
</gene>
<accession>A0ABT3WIU2</accession>
<reference evidence="1" key="1">
    <citation type="submission" date="2022-07" db="EMBL/GenBank/DDBJ databases">
        <title>Bombella genomes.</title>
        <authorList>
            <person name="Harer L."/>
            <person name="Styblova S."/>
            <person name="Ehrmann M."/>
        </authorList>
    </citation>
    <scope>NUCLEOTIDE SEQUENCE</scope>
    <source>
        <strain evidence="1">TMW 2.2543</strain>
    </source>
</reference>
<comment type="caution">
    <text evidence="1">The sequence shown here is derived from an EMBL/GenBank/DDBJ whole genome shotgun (WGS) entry which is preliminary data.</text>
</comment>
<organism evidence="1 2">
    <name type="scientific">Bombella pluederhausensis</name>
    <dbReference type="NCBI Taxonomy" id="2967336"/>
    <lineage>
        <taxon>Bacteria</taxon>
        <taxon>Pseudomonadati</taxon>
        <taxon>Pseudomonadota</taxon>
        <taxon>Alphaproteobacteria</taxon>
        <taxon>Acetobacterales</taxon>
        <taxon>Acetobacteraceae</taxon>
        <taxon>Bombella</taxon>
    </lineage>
</organism>
<evidence type="ECO:0000313" key="1">
    <source>
        <dbReference type="EMBL" id="MCX5618244.1"/>
    </source>
</evidence>
<dbReference type="EMBL" id="JANIDY010000002">
    <property type="protein sequence ID" value="MCX5618244.1"/>
    <property type="molecule type" value="Genomic_DNA"/>
</dbReference>
<dbReference type="RefSeq" id="WP_266116738.1">
    <property type="nucleotide sequence ID" value="NZ_JANIDY010000002.1"/>
</dbReference>
<evidence type="ECO:0000313" key="2">
    <source>
        <dbReference type="Proteomes" id="UP001165576"/>
    </source>
</evidence>
<sequence length="216" mass="26049">MSLNEPPFRKKGKKARNKAFKECVDLIYYSAIDLDSIVSEIREEPSNCVYDKIYFHLYMFDLLDTRKPENAPLVSFCIERILWKFSMFLEVSKEIQKEFSFFLPYCLIPEPELPGIQIGVFLSESGIDFLLNNHHISRHSVNKRTKRHRKKEYFLKKYNILTPEDINYNFYSNYYKDINEFDGNYEDQRYYNIFWRDFYKNGELSSEVPFTLRPLP</sequence>
<dbReference type="Proteomes" id="UP001165576">
    <property type="component" value="Unassembled WGS sequence"/>
</dbReference>
<name>A0ABT3WIU2_9PROT</name>
<keyword evidence="2" id="KW-1185">Reference proteome</keyword>